<evidence type="ECO:0000313" key="2">
    <source>
        <dbReference type="Proteomes" id="UP001488838"/>
    </source>
</evidence>
<comment type="caution">
    <text evidence="1">The sequence shown here is derived from an EMBL/GenBank/DDBJ whole genome shotgun (WGS) entry which is preliminary data.</text>
</comment>
<gene>
    <name evidence="1" type="ORF">U0070_005069</name>
</gene>
<sequence length="85" mass="9338">MDTQSFEPEEGIPTWCRASALSMLKLDTVADANNPSIGEVEGFSVALEPVLELALVDQVLRLKAYAITARLARPVLSERWNSFST</sequence>
<name>A0AAW0IG07_MYOGA</name>
<organism evidence="1 2">
    <name type="scientific">Myodes glareolus</name>
    <name type="common">Bank vole</name>
    <name type="synonym">Clethrionomys glareolus</name>
    <dbReference type="NCBI Taxonomy" id="447135"/>
    <lineage>
        <taxon>Eukaryota</taxon>
        <taxon>Metazoa</taxon>
        <taxon>Chordata</taxon>
        <taxon>Craniata</taxon>
        <taxon>Vertebrata</taxon>
        <taxon>Euteleostomi</taxon>
        <taxon>Mammalia</taxon>
        <taxon>Eutheria</taxon>
        <taxon>Euarchontoglires</taxon>
        <taxon>Glires</taxon>
        <taxon>Rodentia</taxon>
        <taxon>Myomorpha</taxon>
        <taxon>Muroidea</taxon>
        <taxon>Cricetidae</taxon>
        <taxon>Arvicolinae</taxon>
        <taxon>Myodes</taxon>
    </lineage>
</organism>
<protein>
    <submittedName>
        <fullName evidence="1">Uncharacterized protein</fullName>
    </submittedName>
</protein>
<dbReference type="Proteomes" id="UP001488838">
    <property type="component" value="Unassembled WGS sequence"/>
</dbReference>
<evidence type="ECO:0000313" key="1">
    <source>
        <dbReference type="EMBL" id="KAK7813164.1"/>
    </source>
</evidence>
<proteinExistence type="predicted"/>
<accession>A0AAW0IG07</accession>
<reference evidence="1 2" key="1">
    <citation type="journal article" date="2023" name="bioRxiv">
        <title>Conserved and derived expression patterns and positive selection on dental genes reveal complex evolutionary context of ever-growing rodent molars.</title>
        <authorList>
            <person name="Calamari Z.T."/>
            <person name="Song A."/>
            <person name="Cohen E."/>
            <person name="Akter M."/>
            <person name="Roy R.D."/>
            <person name="Hallikas O."/>
            <person name="Christensen M.M."/>
            <person name="Li P."/>
            <person name="Marangoni P."/>
            <person name="Jernvall J."/>
            <person name="Klein O.D."/>
        </authorList>
    </citation>
    <scope>NUCLEOTIDE SEQUENCE [LARGE SCALE GENOMIC DNA]</scope>
    <source>
        <strain evidence="1">V071</strain>
    </source>
</reference>
<dbReference type="EMBL" id="JBBHLL010000138">
    <property type="protein sequence ID" value="KAK7813164.1"/>
    <property type="molecule type" value="Genomic_DNA"/>
</dbReference>
<dbReference type="AlphaFoldDB" id="A0AAW0IG07"/>
<keyword evidence="2" id="KW-1185">Reference proteome</keyword>